<dbReference type="Pfam" id="PF20641">
    <property type="entry name" value="TAF1C_beta-prop"/>
    <property type="match status" value="1"/>
</dbReference>
<evidence type="ECO:0000259" key="3">
    <source>
        <dbReference type="Pfam" id="PF20642"/>
    </source>
</evidence>
<feature type="domain" description="TAF1C beta-propeller" evidence="2">
    <location>
        <begin position="220"/>
        <end position="335"/>
    </location>
</feature>
<keyword evidence="5" id="KW-1185">Reference proteome</keyword>
<dbReference type="InterPro" id="IPR049090">
    <property type="entry name" value="TAF1C_HB"/>
</dbReference>
<feature type="region of interest" description="Disordered" evidence="1">
    <location>
        <begin position="664"/>
        <end position="686"/>
    </location>
</feature>
<dbReference type="AlphaFoldDB" id="A0AAV4BZ51"/>
<evidence type="ECO:0000313" key="5">
    <source>
        <dbReference type="Proteomes" id="UP000735302"/>
    </source>
</evidence>
<reference evidence="4 5" key="1">
    <citation type="journal article" date="2021" name="Elife">
        <title>Chloroplast acquisition without the gene transfer in kleptoplastic sea slugs, Plakobranchus ocellatus.</title>
        <authorList>
            <person name="Maeda T."/>
            <person name="Takahashi S."/>
            <person name="Yoshida T."/>
            <person name="Shimamura S."/>
            <person name="Takaki Y."/>
            <person name="Nagai Y."/>
            <person name="Toyoda A."/>
            <person name="Suzuki Y."/>
            <person name="Arimoto A."/>
            <person name="Ishii H."/>
            <person name="Satoh N."/>
            <person name="Nishiyama T."/>
            <person name="Hasebe M."/>
            <person name="Maruyama T."/>
            <person name="Minagawa J."/>
            <person name="Obokata J."/>
            <person name="Shigenobu S."/>
        </authorList>
    </citation>
    <scope>NUCLEOTIDE SEQUENCE [LARGE SCALE GENOMIC DNA]</scope>
</reference>
<organism evidence="4 5">
    <name type="scientific">Plakobranchus ocellatus</name>
    <dbReference type="NCBI Taxonomy" id="259542"/>
    <lineage>
        <taxon>Eukaryota</taxon>
        <taxon>Metazoa</taxon>
        <taxon>Spiralia</taxon>
        <taxon>Lophotrochozoa</taxon>
        <taxon>Mollusca</taxon>
        <taxon>Gastropoda</taxon>
        <taxon>Heterobranchia</taxon>
        <taxon>Euthyneura</taxon>
        <taxon>Panpulmonata</taxon>
        <taxon>Sacoglossa</taxon>
        <taxon>Placobranchoidea</taxon>
        <taxon>Plakobranchidae</taxon>
        <taxon>Plakobranchus</taxon>
    </lineage>
</organism>
<dbReference type="PANTHER" id="PTHR15319">
    <property type="entry name" value="TATA BOX-BINDING PROTEIN ASSOCIATED FACTOR RNA POLYMERASE I SUBUNIT C"/>
    <property type="match status" value="1"/>
</dbReference>
<comment type="caution">
    <text evidence="4">The sequence shown here is derived from an EMBL/GenBank/DDBJ whole genome shotgun (WGS) entry which is preliminary data.</text>
</comment>
<sequence length="897" mass="100417">MNGNFDFGKGSQIEFFTQKGQQSIKGLSTTLPTIPLCDEPLESQWISRDRILGVSNFKDTVQKMKSAIHYLPLLRAKMQNASIFSENLNACINAAQTMDQSKKNFEESTIMFQEKLPSAVRMLNEKIQDIGQAYNSNCWSGYNRDYYGGLLAHTEMTNDSPEILVHMKGKTFNEICASRVSTDSTTGLKCLSVSSSLPVSNIFQLCASKKSGGKILVCGRESCGCCLFSLDETMTLHQKRSVDLKETVSSTCFSPYMENEILISSPAGSVYLWDIQSGFSPLPQKMGSKKMTFPEPWSTAFFGGHPRHIIVADNSTVVMFDHRSKFQQGAPLFVLPGNITKQDEQVMAACSIGFPYFSVASDYGLFLLDSRFPETPVMHWSTEMMSPPQYLQPWQTQEDINDGRKLLFLASQQPAEVMCFPVDINSARPLTAPILPWEVSKIGQFSSKLSSVESTLQKRFEFSLAGLAVSPPCMKGSFTVYQLDSCGDIFYQTFTPDNSADVLSIEDCSVTEKDNTLKHFKASSQVEEAAARARVEQWLSALESQNSAASLQASMLCGDESEARGTEIVIKDKTFLSKIFSCNLTAREQFEQEHAKQSIEKSIDPDQPHKNLRKFSSLLYNRCQTQLLLALKAGKDIKDLLEKREARYMRLRLEKRRDFLRQERRLRRKQKRAKPMDESHPDVHANANLESGLTRLTDEDYSHMPDYSHWSDIGGEAEETLPLIFPAPHSVTPSLFSSSSQSPPSLLSGHINIKEEVNDEVNVCDEESHTDDGSQHNLVAYHNLIHWLLQSRINSATSNTSAESRFQMLSSSESELYPVLNTGSIDRSQGLTLEDVIRNTNSNDPKNATDLASVCSSQRSQTMARPELKRVVDPSLSGFLSSPERAKVLASRCKRKK</sequence>
<dbReference type="Gene3D" id="2.130.10.10">
    <property type="entry name" value="YVTN repeat-like/Quinoprotein amine dehydrogenase"/>
    <property type="match status" value="1"/>
</dbReference>
<dbReference type="EMBL" id="BLXT01005777">
    <property type="protein sequence ID" value="GFO25821.1"/>
    <property type="molecule type" value="Genomic_DNA"/>
</dbReference>
<dbReference type="InterPro" id="IPR049087">
    <property type="entry name" value="TAF1C_beta-prop"/>
</dbReference>
<name>A0AAV4BZ51_9GAST</name>
<evidence type="ECO:0000259" key="2">
    <source>
        <dbReference type="Pfam" id="PF20641"/>
    </source>
</evidence>
<gene>
    <name evidence="4" type="ORF">PoB_005232600</name>
</gene>
<dbReference type="SUPFAM" id="SSF50978">
    <property type="entry name" value="WD40 repeat-like"/>
    <property type="match status" value="1"/>
</dbReference>
<feature type="domain" description="TAF1C helical bundle" evidence="3">
    <location>
        <begin position="455"/>
        <end position="548"/>
    </location>
</feature>
<evidence type="ECO:0000313" key="4">
    <source>
        <dbReference type="EMBL" id="GFO25821.1"/>
    </source>
</evidence>
<dbReference type="Pfam" id="PF20642">
    <property type="entry name" value="TAF1C_HB"/>
    <property type="match status" value="1"/>
</dbReference>
<dbReference type="GO" id="GO:0001164">
    <property type="term" value="F:RNA polymerase I core promoter sequence-specific DNA binding"/>
    <property type="evidence" value="ECO:0007669"/>
    <property type="project" value="TreeGrafter"/>
</dbReference>
<dbReference type="GO" id="GO:0001650">
    <property type="term" value="C:fibrillar center"/>
    <property type="evidence" value="ECO:0007669"/>
    <property type="project" value="TreeGrafter"/>
</dbReference>
<evidence type="ECO:0000256" key="1">
    <source>
        <dbReference type="SAM" id="MobiDB-lite"/>
    </source>
</evidence>
<dbReference type="PANTHER" id="PTHR15319:SF1">
    <property type="entry name" value="TATA BOX-BINDING PROTEIN-ASSOCIATED FACTOR RNA POLYMERASE I SUBUNIT C"/>
    <property type="match status" value="1"/>
</dbReference>
<dbReference type="InterPro" id="IPR038801">
    <property type="entry name" value="TAF1C"/>
</dbReference>
<dbReference type="InterPro" id="IPR036322">
    <property type="entry name" value="WD40_repeat_dom_sf"/>
</dbReference>
<dbReference type="InterPro" id="IPR015943">
    <property type="entry name" value="WD40/YVTN_repeat-like_dom_sf"/>
</dbReference>
<feature type="compositionally biased region" description="Basic and acidic residues" evidence="1">
    <location>
        <begin position="674"/>
        <end position="683"/>
    </location>
</feature>
<feature type="compositionally biased region" description="Basic residues" evidence="1">
    <location>
        <begin position="664"/>
        <end position="673"/>
    </location>
</feature>
<protein>
    <submittedName>
        <fullName evidence="4">TATA-box-binding protein-associated factor, RNA polymerase i, subunit c-like</fullName>
    </submittedName>
</protein>
<dbReference type="Proteomes" id="UP000735302">
    <property type="component" value="Unassembled WGS sequence"/>
</dbReference>
<proteinExistence type="predicted"/>
<accession>A0AAV4BZ51</accession>